<dbReference type="PRINTS" id="PR01157">
    <property type="entry name" value="P2YPURNOCPTR"/>
</dbReference>
<feature type="transmembrane region" description="Helical" evidence="12">
    <location>
        <begin position="68"/>
        <end position="89"/>
    </location>
</feature>
<evidence type="ECO:0000256" key="2">
    <source>
        <dbReference type="ARBA" id="ARBA00022475"/>
    </source>
</evidence>
<dbReference type="Ensembl" id="ENSSANT00000031204.1">
    <property type="protein sequence ID" value="ENSSANP00000029321.1"/>
    <property type="gene ID" value="ENSSANG00000015027.1"/>
</dbReference>
<dbReference type="AlphaFoldDB" id="A0A671M8H4"/>
<evidence type="ECO:0000256" key="7">
    <source>
        <dbReference type="ARBA" id="ARBA00023157"/>
    </source>
</evidence>
<evidence type="ECO:0000256" key="1">
    <source>
        <dbReference type="ARBA" id="ARBA00004651"/>
    </source>
</evidence>
<evidence type="ECO:0000256" key="6">
    <source>
        <dbReference type="ARBA" id="ARBA00023136"/>
    </source>
</evidence>
<dbReference type="PROSITE" id="PS50262">
    <property type="entry name" value="G_PROTEIN_RECEP_F1_2"/>
    <property type="match status" value="1"/>
</dbReference>
<keyword evidence="3 11" id="KW-0812">Transmembrane</keyword>
<evidence type="ECO:0000256" key="4">
    <source>
        <dbReference type="ARBA" id="ARBA00022989"/>
    </source>
</evidence>
<dbReference type="GO" id="GO:0004930">
    <property type="term" value="F:G protein-coupled receptor activity"/>
    <property type="evidence" value="ECO:0007669"/>
    <property type="project" value="UniProtKB-KW"/>
</dbReference>
<dbReference type="InterPro" id="IPR000276">
    <property type="entry name" value="GPCR_Rhodpsn"/>
</dbReference>
<evidence type="ECO:0000256" key="8">
    <source>
        <dbReference type="ARBA" id="ARBA00023170"/>
    </source>
</evidence>
<reference evidence="14" key="2">
    <citation type="submission" date="2025-09" db="UniProtKB">
        <authorList>
            <consortium name="Ensembl"/>
        </authorList>
    </citation>
    <scope>IDENTIFICATION</scope>
</reference>
<keyword evidence="15" id="KW-1185">Reference proteome</keyword>
<comment type="similarity">
    <text evidence="11">Belongs to the G-protein coupled receptor 1 family.</text>
</comment>
<feature type="transmembrane region" description="Helical" evidence="12">
    <location>
        <begin position="268"/>
        <end position="286"/>
    </location>
</feature>
<feature type="transmembrane region" description="Helical" evidence="12">
    <location>
        <begin position="33"/>
        <end position="56"/>
    </location>
</feature>
<evidence type="ECO:0000256" key="11">
    <source>
        <dbReference type="RuleBase" id="RU000688"/>
    </source>
</evidence>
<dbReference type="PANTHER" id="PTHR24234:SF15">
    <property type="entry name" value="G PROTEIN-COUPLED RECEPTOR 65"/>
    <property type="match status" value="1"/>
</dbReference>
<keyword evidence="9" id="KW-0325">Glycoprotein</keyword>
<proteinExistence type="inferred from homology"/>
<keyword evidence="6 12" id="KW-0472">Membrane</keyword>
<evidence type="ECO:0000313" key="14">
    <source>
        <dbReference type="Ensembl" id="ENSSANP00000029321.1"/>
    </source>
</evidence>
<keyword evidence="10 11" id="KW-0807">Transducer</keyword>
<feature type="domain" description="G-protein coupled receptors family 1 profile" evidence="13">
    <location>
        <begin position="47"/>
        <end position="291"/>
    </location>
</feature>
<dbReference type="InterPro" id="IPR017452">
    <property type="entry name" value="GPCR_Rhodpsn_7TM"/>
</dbReference>
<keyword evidence="2" id="KW-1003">Cell membrane</keyword>
<evidence type="ECO:0000259" key="13">
    <source>
        <dbReference type="PROSITE" id="PS50262"/>
    </source>
</evidence>
<comment type="subcellular location">
    <subcellularLocation>
        <location evidence="1">Cell membrane</location>
        <topology evidence="1">Multi-pass membrane protein</topology>
    </subcellularLocation>
</comment>
<organism evidence="14 15">
    <name type="scientific">Sinocyclocheilus anshuiensis</name>
    <dbReference type="NCBI Taxonomy" id="1608454"/>
    <lineage>
        <taxon>Eukaryota</taxon>
        <taxon>Metazoa</taxon>
        <taxon>Chordata</taxon>
        <taxon>Craniata</taxon>
        <taxon>Vertebrata</taxon>
        <taxon>Euteleostomi</taxon>
        <taxon>Actinopterygii</taxon>
        <taxon>Neopterygii</taxon>
        <taxon>Teleostei</taxon>
        <taxon>Ostariophysi</taxon>
        <taxon>Cypriniformes</taxon>
        <taxon>Cyprinidae</taxon>
        <taxon>Cyprininae</taxon>
        <taxon>Sinocyclocheilus</taxon>
    </lineage>
</organism>
<dbReference type="PROSITE" id="PS00237">
    <property type="entry name" value="G_PROTEIN_RECEP_F1_1"/>
    <property type="match status" value="1"/>
</dbReference>
<evidence type="ECO:0000256" key="9">
    <source>
        <dbReference type="ARBA" id="ARBA00023180"/>
    </source>
</evidence>
<protein>
    <submittedName>
        <fullName evidence="14">Psychosine receptor-like</fullName>
    </submittedName>
</protein>
<keyword evidence="8 11" id="KW-0675">Receptor</keyword>
<feature type="transmembrane region" description="Helical" evidence="12">
    <location>
        <begin position="101"/>
        <end position="125"/>
    </location>
</feature>
<feature type="transmembrane region" description="Helical" evidence="12">
    <location>
        <begin position="146"/>
        <end position="163"/>
    </location>
</feature>
<evidence type="ECO:0000256" key="10">
    <source>
        <dbReference type="ARBA" id="ARBA00023224"/>
    </source>
</evidence>
<dbReference type="Pfam" id="PF00001">
    <property type="entry name" value="7tm_1"/>
    <property type="match status" value="1"/>
</dbReference>
<dbReference type="SUPFAM" id="SSF81321">
    <property type="entry name" value="Family A G protein-coupled receptor-like"/>
    <property type="match status" value="1"/>
</dbReference>
<sequence>RSLMNIMGELMNTSSLNESDDCYPSAYPEKTVFVALHLAVILIGIPSNVFFLFVSYRLIRQKNELGVYLFNLALSDLLFITCLPVWVRFTLYDEWPHGKTMCVICVFLLFTNFYTSAMLLSCIAVDRYLAIVHPLKFCTFRKRKTAVSVSIAAWIFTVIFNAMTMHPDSVYNEQYSICLDIFPLPQAQRLVNIARFVVGFLIPALVVGFCYWQICSDVKRNQMLVSMERRHVFRLLGSILLTLYLCFGPVHIMMVLRVFLEDCPYPNWLFFGYKVSVFLAMLNCLADPLLYCFMSRTGQASASNVLLILRRTWKKECQKETEQQNNQILGNGTVPITKAPFRAEFSTDRL</sequence>
<dbReference type="PANTHER" id="PTHR24234">
    <property type="entry name" value="LYSOPHOSPHATIDIC ACID RECEPTOR 5/SPHINGOSYLPHOSPHORYLCHOLINE RECEPTOR"/>
    <property type="match status" value="1"/>
</dbReference>
<evidence type="ECO:0000256" key="12">
    <source>
        <dbReference type="SAM" id="Phobius"/>
    </source>
</evidence>
<dbReference type="GO" id="GO:0005886">
    <property type="term" value="C:plasma membrane"/>
    <property type="evidence" value="ECO:0007669"/>
    <property type="project" value="UniProtKB-SubCell"/>
</dbReference>
<dbReference type="Proteomes" id="UP000472260">
    <property type="component" value="Unassembled WGS sequence"/>
</dbReference>
<gene>
    <name evidence="14" type="primary">LOC107663132</name>
</gene>
<keyword evidence="7" id="KW-1015">Disulfide bond</keyword>
<dbReference type="PRINTS" id="PR00237">
    <property type="entry name" value="GPCRRHODOPSN"/>
</dbReference>
<evidence type="ECO:0000256" key="5">
    <source>
        <dbReference type="ARBA" id="ARBA00023040"/>
    </source>
</evidence>
<accession>A0A671M8H4</accession>
<evidence type="ECO:0000313" key="15">
    <source>
        <dbReference type="Proteomes" id="UP000472260"/>
    </source>
</evidence>
<feature type="transmembrane region" description="Helical" evidence="12">
    <location>
        <begin position="193"/>
        <end position="214"/>
    </location>
</feature>
<name>A0A671M8H4_9TELE</name>
<dbReference type="Gene3D" id="1.20.1070.10">
    <property type="entry name" value="Rhodopsin 7-helix transmembrane proteins"/>
    <property type="match status" value="1"/>
</dbReference>
<evidence type="ECO:0000256" key="3">
    <source>
        <dbReference type="ARBA" id="ARBA00022692"/>
    </source>
</evidence>
<keyword evidence="4 12" id="KW-1133">Transmembrane helix</keyword>
<reference evidence="14" key="1">
    <citation type="submission" date="2025-08" db="UniProtKB">
        <authorList>
            <consortium name="Ensembl"/>
        </authorList>
    </citation>
    <scope>IDENTIFICATION</scope>
</reference>
<feature type="transmembrane region" description="Helical" evidence="12">
    <location>
        <begin position="235"/>
        <end position="256"/>
    </location>
</feature>
<keyword evidence="5 11" id="KW-0297">G-protein coupled receptor</keyword>